<evidence type="ECO:0000256" key="1">
    <source>
        <dbReference type="SAM" id="MobiDB-lite"/>
    </source>
</evidence>
<comment type="caution">
    <text evidence="3">The sequence shown here is derived from an EMBL/GenBank/DDBJ whole genome shotgun (WGS) entry which is preliminary data.</text>
</comment>
<evidence type="ECO:0000256" key="2">
    <source>
        <dbReference type="SAM" id="Phobius"/>
    </source>
</evidence>
<keyword evidence="2" id="KW-0812">Transmembrane</keyword>
<keyword evidence="2" id="KW-0472">Membrane</keyword>
<keyword evidence="4" id="KW-1185">Reference proteome</keyword>
<reference evidence="3" key="1">
    <citation type="submission" date="2023-11" db="EMBL/GenBank/DDBJ databases">
        <authorList>
            <person name="Alioto T."/>
            <person name="Alioto T."/>
            <person name="Gomez Garrido J."/>
        </authorList>
    </citation>
    <scope>NUCLEOTIDE SEQUENCE</scope>
</reference>
<feature type="compositionally biased region" description="Polar residues" evidence="1">
    <location>
        <begin position="116"/>
        <end position="144"/>
    </location>
</feature>
<dbReference type="EMBL" id="CAVMBE010000072">
    <property type="protein sequence ID" value="CAK4032863.1"/>
    <property type="molecule type" value="Genomic_DNA"/>
</dbReference>
<name>A0AAI8Z5J4_9PEZI</name>
<organism evidence="3 4">
    <name type="scientific">Lecanosticta acicola</name>
    <dbReference type="NCBI Taxonomy" id="111012"/>
    <lineage>
        <taxon>Eukaryota</taxon>
        <taxon>Fungi</taxon>
        <taxon>Dikarya</taxon>
        <taxon>Ascomycota</taxon>
        <taxon>Pezizomycotina</taxon>
        <taxon>Dothideomycetes</taxon>
        <taxon>Dothideomycetidae</taxon>
        <taxon>Mycosphaerellales</taxon>
        <taxon>Mycosphaerellaceae</taxon>
        <taxon>Lecanosticta</taxon>
    </lineage>
</organism>
<accession>A0AAI8Z5J4</accession>
<feature type="region of interest" description="Disordered" evidence="1">
    <location>
        <begin position="1"/>
        <end position="260"/>
    </location>
</feature>
<feature type="compositionally biased region" description="Polar residues" evidence="1">
    <location>
        <begin position="173"/>
        <end position="215"/>
    </location>
</feature>
<dbReference type="AlphaFoldDB" id="A0AAI8Z5J4"/>
<feature type="compositionally biased region" description="Basic and acidic residues" evidence="1">
    <location>
        <begin position="56"/>
        <end position="66"/>
    </location>
</feature>
<feature type="compositionally biased region" description="Acidic residues" evidence="1">
    <location>
        <begin position="150"/>
        <end position="162"/>
    </location>
</feature>
<evidence type="ECO:0000313" key="3">
    <source>
        <dbReference type="EMBL" id="CAK4032863.1"/>
    </source>
</evidence>
<dbReference type="Proteomes" id="UP001296104">
    <property type="component" value="Unassembled WGS sequence"/>
</dbReference>
<evidence type="ECO:0000313" key="4">
    <source>
        <dbReference type="Proteomes" id="UP001296104"/>
    </source>
</evidence>
<sequence length="677" mass="75217">MELSSSSGNSNPRRRHSMHQRRRLSPPPTAEWKVNKADGNGGGRSISMPPGPGPEPKPKPKPESGARKQQHQGLTEPSLPVPRLPSQRLERPRLPQAPPLEKGRQRGRPQLPTPGSPESASQIPWQNQQPNTHSTSSAVKTEASTAAKENDDEERDDSEEDPGSWPIRGEQPVLQNGHQRGHQSNTKKPISLPQSQDNFTSAQRISTDQDLQESSVLGHHLPSLRKRLGRLQGETDRRRTESGDTGRAKPPTPSTAKPPVISRKLKKLGVRFVWSIAIVVALLAISLGIVLGAPLQSALFDKHKPPTPPIYRTTGDVPCLNTTIAHRYAWEQSTTELAAQVSRLTSAIEAIAGEPKTRTSEDGPEDSSEASASALLLAEFARGSVLGRVQHLSEIVLRDWPARVCSSTSEKICFPFGGEDTGSRLGEEKSRLTFQVEQLGAMPNHPGRDWMERAHAYLVGVALYWREWAQFDAGILSRRYPSRYPILYPAFTESIVHATNRIIISYPPIRWSRRLVEVLDEQGALLNGTITSSSSHSWSSSSRLLRVPVTVDRIQSLRGEARYIFQLAQASLRLSNGEDNDENRLRGVIEAAESMVEWCDSAGQRLEAWSEGWQWAFLGNESRVSLYEMLADDERSRSTEEMVWTSWAAGREERRELMAWMDQVEGVVWAGVDALDS</sequence>
<proteinExistence type="predicted"/>
<gene>
    <name evidence="3" type="ORF">LECACI_7A008021</name>
</gene>
<feature type="compositionally biased region" description="Low complexity" evidence="1">
    <location>
        <begin position="1"/>
        <end position="11"/>
    </location>
</feature>
<keyword evidence="2" id="KW-1133">Transmembrane helix</keyword>
<protein>
    <submittedName>
        <fullName evidence="3">Uncharacterized protein</fullName>
    </submittedName>
</protein>
<feature type="transmembrane region" description="Helical" evidence="2">
    <location>
        <begin position="272"/>
        <end position="295"/>
    </location>
</feature>
<feature type="compositionally biased region" description="Basic residues" evidence="1">
    <location>
        <begin position="12"/>
        <end position="24"/>
    </location>
</feature>
<feature type="compositionally biased region" description="Basic and acidic residues" evidence="1">
    <location>
        <begin position="233"/>
        <end position="247"/>
    </location>
</feature>